<name>A0A2K2DF34_BRADI</name>
<feature type="region of interest" description="Disordered" evidence="1">
    <location>
        <begin position="37"/>
        <end position="74"/>
    </location>
</feature>
<feature type="compositionally biased region" description="Polar residues" evidence="1">
    <location>
        <begin position="50"/>
        <end position="63"/>
    </location>
</feature>
<dbReference type="AlphaFoldDB" id="A0A2K2DF34"/>
<proteinExistence type="predicted"/>
<evidence type="ECO:0000313" key="2">
    <source>
        <dbReference type="EMBL" id="PNT72888.1"/>
    </source>
</evidence>
<protein>
    <submittedName>
        <fullName evidence="2 3">Uncharacterized protein</fullName>
    </submittedName>
</protein>
<reference evidence="2" key="2">
    <citation type="submission" date="2017-06" db="EMBL/GenBank/DDBJ databases">
        <title>WGS assembly of Brachypodium distachyon.</title>
        <authorList>
            <consortium name="The International Brachypodium Initiative"/>
            <person name="Lucas S."/>
            <person name="Harmon-Smith M."/>
            <person name="Lail K."/>
            <person name="Tice H."/>
            <person name="Grimwood J."/>
            <person name="Bruce D."/>
            <person name="Barry K."/>
            <person name="Shu S."/>
            <person name="Lindquist E."/>
            <person name="Wang M."/>
            <person name="Pitluck S."/>
            <person name="Vogel J.P."/>
            <person name="Garvin D.F."/>
            <person name="Mockler T.C."/>
            <person name="Schmutz J."/>
            <person name="Rokhsar D."/>
            <person name="Bevan M.W."/>
        </authorList>
    </citation>
    <scope>NUCLEOTIDE SEQUENCE</scope>
    <source>
        <strain evidence="2">Bd21</strain>
    </source>
</reference>
<sequence>MYSTLFPSLPWCHLGAVRQWGTSARDKHTCICRRSGCLGGETAGREENSPGWSRQGGSLSASLSPERKREGGLEEFFPGKTDTLALLKSRRHTDTLATALHCDCTANILELRL</sequence>
<reference evidence="2 3" key="1">
    <citation type="journal article" date="2010" name="Nature">
        <title>Genome sequencing and analysis of the model grass Brachypodium distachyon.</title>
        <authorList>
            <consortium name="International Brachypodium Initiative"/>
        </authorList>
    </citation>
    <scope>NUCLEOTIDE SEQUENCE [LARGE SCALE GENOMIC DNA]</scope>
    <source>
        <strain evidence="2 3">Bd21</strain>
    </source>
</reference>
<gene>
    <name evidence="2" type="ORF">BRADI_2g50406v3</name>
</gene>
<keyword evidence="4" id="KW-1185">Reference proteome</keyword>
<evidence type="ECO:0000313" key="3">
    <source>
        <dbReference type="EnsemblPlants" id="PNT72888"/>
    </source>
</evidence>
<dbReference type="EnsemblPlants" id="PNT72888">
    <property type="protein sequence ID" value="PNT72888"/>
    <property type="gene ID" value="BRADI_2g50406v3"/>
</dbReference>
<dbReference type="Gramene" id="PNT72888">
    <property type="protein sequence ID" value="PNT72888"/>
    <property type="gene ID" value="BRADI_2g50406v3"/>
</dbReference>
<dbReference type="InParanoid" id="A0A2K2DF34"/>
<dbReference type="EMBL" id="CM000881">
    <property type="protein sequence ID" value="PNT72888.1"/>
    <property type="molecule type" value="Genomic_DNA"/>
</dbReference>
<evidence type="ECO:0000313" key="4">
    <source>
        <dbReference type="Proteomes" id="UP000008810"/>
    </source>
</evidence>
<reference evidence="3" key="3">
    <citation type="submission" date="2018-08" db="UniProtKB">
        <authorList>
            <consortium name="EnsemblPlants"/>
        </authorList>
    </citation>
    <scope>IDENTIFICATION</scope>
    <source>
        <strain evidence="3">cv. Bd21</strain>
    </source>
</reference>
<organism evidence="2">
    <name type="scientific">Brachypodium distachyon</name>
    <name type="common">Purple false brome</name>
    <name type="synonym">Trachynia distachya</name>
    <dbReference type="NCBI Taxonomy" id="15368"/>
    <lineage>
        <taxon>Eukaryota</taxon>
        <taxon>Viridiplantae</taxon>
        <taxon>Streptophyta</taxon>
        <taxon>Embryophyta</taxon>
        <taxon>Tracheophyta</taxon>
        <taxon>Spermatophyta</taxon>
        <taxon>Magnoliopsida</taxon>
        <taxon>Liliopsida</taxon>
        <taxon>Poales</taxon>
        <taxon>Poaceae</taxon>
        <taxon>BOP clade</taxon>
        <taxon>Pooideae</taxon>
        <taxon>Stipodae</taxon>
        <taxon>Brachypodieae</taxon>
        <taxon>Brachypodium</taxon>
    </lineage>
</organism>
<accession>A0A2K2DF34</accession>
<evidence type="ECO:0000256" key="1">
    <source>
        <dbReference type="SAM" id="MobiDB-lite"/>
    </source>
</evidence>
<dbReference type="Proteomes" id="UP000008810">
    <property type="component" value="Chromosome 2"/>
</dbReference>